<evidence type="ECO:0000313" key="2">
    <source>
        <dbReference type="Proteomes" id="UP000178448"/>
    </source>
</evidence>
<sequence length="248" mass="28613">MARDIESIRIPPDVRIPSSLELRYRQGIVRLEECREWISRMYHGKITRSDRIRVGGLANKFSLLSGMPLEAVMSADRARVLREYAGTDDSGDHPDRWPSQQSVALDVYGEPKMKSVKIPFLWAVVRLFDSYHVYEFGDVYREVLGLDHQPLPLALLLPEDDSLYSNMQEINTRTIEQVMTAPDHIIRLVCPSRPVYASLVRAMRSFSPGWQRNIEYADELPPEEAAKHYPQVIFDFGDGQQVILPRKW</sequence>
<proteinExistence type="predicted"/>
<dbReference type="EMBL" id="MFJD01000014">
    <property type="protein sequence ID" value="OGG01563.1"/>
    <property type="molecule type" value="Genomic_DNA"/>
</dbReference>
<dbReference type="Proteomes" id="UP000178448">
    <property type="component" value="Unassembled WGS sequence"/>
</dbReference>
<evidence type="ECO:0000313" key="1">
    <source>
        <dbReference type="EMBL" id="OGG01563.1"/>
    </source>
</evidence>
<gene>
    <name evidence="1" type="ORF">A2Z33_00055</name>
</gene>
<dbReference type="AlphaFoldDB" id="A0A1F5YNF2"/>
<protein>
    <submittedName>
        <fullName evidence="1">Uncharacterized protein</fullName>
    </submittedName>
</protein>
<name>A0A1F5YNF2_9BACT</name>
<organism evidence="1 2">
    <name type="scientific">Candidatus Gottesmanbacteria bacterium RBG_16_52_11</name>
    <dbReference type="NCBI Taxonomy" id="1798374"/>
    <lineage>
        <taxon>Bacteria</taxon>
        <taxon>Candidatus Gottesmaniibacteriota</taxon>
    </lineage>
</organism>
<comment type="caution">
    <text evidence="1">The sequence shown here is derived from an EMBL/GenBank/DDBJ whole genome shotgun (WGS) entry which is preliminary data.</text>
</comment>
<reference evidence="1 2" key="1">
    <citation type="journal article" date="2016" name="Nat. Commun.">
        <title>Thousands of microbial genomes shed light on interconnected biogeochemical processes in an aquifer system.</title>
        <authorList>
            <person name="Anantharaman K."/>
            <person name="Brown C.T."/>
            <person name="Hug L.A."/>
            <person name="Sharon I."/>
            <person name="Castelle C.J."/>
            <person name="Probst A.J."/>
            <person name="Thomas B.C."/>
            <person name="Singh A."/>
            <person name="Wilkins M.J."/>
            <person name="Karaoz U."/>
            <person name="Brodie E.L."/>
            <person name="Williams K.H."/>
            <person name="Hubbard S.S."/>
            <person name="Banfield J.F."/>
        </authorList>
    </citation>
    <scope>NUCLEOTIDE SEQUENCE [LARGE SCALE GENOMIC DNA]</scope>
</reference>
<accession>A0A1F5YNF2</accession>